<dbReference type="PANTHER" id="PTHR10916">
    <property type="entry name" value="60S RIBOSOMAL PROTEIN L35/50S RIBOSOMAL PROTEIN L29"/>
    <property type="match status" value="1"/>
</dbReference>
<evidence type="ECO:0000313" key="7">
    <source>
        <dbReference type="Proteomes" id="UP000472676"/>
    </source>
</evidence>
<comment type="similarity">
    <text evidence="1 5">Belongs to the universal ribosomal protein uL29 family.</text>
</comment>
<dbReference type="EMBL" id="JAAMOW010000007">
    <property type="protein sequence ID" value="NGY06069.1"/>
    <property type="molecule type" value="Genomic_DNA"/>
</dbReference>
<dbReference type="InterPro" id="IPR001854">
    <property type="entry name" value="Ribosomal_uL29"/>
</dbReference>
<organism evidence="6 7">
    <name type="scientific">Solimonas terrae</name>
    <dbReference type="NCBI Taxonomy" id="1396819"/>
    <lineage>
        <taxon>Bacteria</taxon>
        <taxon>Pseudomonadati</taxon>
        <taxon>Pseudomonadota</taxon>
        <taxon>Gammaproteobacteria</taxon>
        <taxon>Nevskiales</taxon>
        <taxon>Nevskiaceae</taxon>
        <taxon>Solimonas</taxon>
    </lineage>
</organism>
<comment type="caution">
    <text evidence="6">The sequence shown here is derived from an EMBL/GenBank/DDBJ whole genome shotgun (WGS) entry which is preliminary data.</text>
</comment>
<dbReference type="InterPro" id="IPR050063">
    <property type="entry name" value="Ribosomal_protein_uL29"/>
</dbReference>
<proteinExistence type="inferred from homology"/>
<dbReference type="PANTHER" id="PTHR10916:SF0">
    <property type="entry name" value="LARGE RIBOSOMAL SUBUNIT PROTEIN UL29C"/>
    <property type="match status" value="1"/>
</dbReference>
<dbReference type="GO" id="GO:0003735">
    <property type="term" value="F:structural constituent of ribosome"/>
    <property type="evidence" value="ECO:0007669"/>
    <property type="project" value="InterPro"/>
</dbReference>
<accession>A0A6M2BVQ2</accession>
<keyword evidence="2 5" id="KW-0689">Ribosomal protein</keyword>
<dbReference type="CDD" id="cd00427">
    <property type="entry name" value="Ribosomal_L29_HIP"/>
    <property type="match status" value="1"/>
</dbReference>
<dbReference type="RefSeq" id="WP_166258809.1">
    <property type="nucleotide sequence ID" value="NZ_JAAMOW010000007.1"/>
</dbReference>
<reference evidence="6 7" key="1">
    <citation type="journal article" date="2014" name="Int. J. Syst. Evol. Microbiol.">
        <title>Solimonas terrae sp. nov., isolated from soil.</title>
        <authorList>
            <person name="Kim S.J."/>
            <person name="Moon J.Y."/>
            <person name="Weon H.Y."/>
            <person name="Ahn J.H."/>
            <person name="Chen W.M."/>
            <person name="Kwon S.W."/>
        </authorList>
    </citation>
    <scope>NUCLEOTIDE SEQUENCE [LARGE SCALE GENOMIC DNA]</scope>
    <source>
        <strain evidence="6 7">KIS83-12</strain>
    </source>
</reference>
<dbReference type="SUPFAM" id="SSF46561">
    <property type="entry name" value="Ribosomal protein L29 (L29p)"/>
    <property type="match status" value="1"/>
</dbReference>
<keyword evidence="3 5" id="KW-0687">Ribonucleoprotein</keyword>
<dbReference type="NCBIfam" id="TIGR00012">
    <property type="entry name" value="L29"/>
    <property type="match status" value="1"/>
</dbReference>
<name>A0A6M2BVQ2_9GAMM</name>
<dbReference type="HAMAP" id="MF_00374">
    <property type="entry name" value="Ribosomal_uL29"/>
    <property type="match status" value="1"/>
</dbReference>
<protein>
    <recommendedName>
        <fullName evidence="4 5">Large ribosomal subunit protein uL29</fullName>
    </recommendedName>
</protein>
<keyword evidence="7" id="KW-1185">Reference proteome</keyword>
<dbReference type="Pfam" id="PF00831">
    <property type="entry name" value="Ribosomal_L29"/>
    <property type="match status" value="1"/>
</dbReference>
<gene>
    <name evidence="5 6" type="primary">rpmC</name>
    <name evidence="6" type="ORF">G7Y85_14940</name>
</gene>
<evidence type="ECO:0000256" key="3">
    <source>
        <dbReference type="ARBA" id="ARBA00023274"/>
    </source>
</evidence>
<evidence type="ECO:0000313" key="6">
    <source>
        <dbReference type="EMBL" id="NGY06069.1"/>
    </source>
</evidence>
<dbReference type="GO" id="GO:0006412">
    <property type="term" value="P:translation"/>
    <property type="evidence" value="ECO:0007669"/>
    <property type="project" value="UniProtKB-UniRule"/>
</dbReference>
<evidence type="ECO:0000256" key="2">
    <source>
        <dbReference type="ARBA" id="ARBA00022980"/>
    </source>
</evidence>
<dbReference type="InterPro" id="IPR036049">
    <property type="entry name" value="Ribosomal_uL29_sf"/>
</dbReference>
<dbReference type="Gene3D" id="1.10.287.310">
    <property type="match status" value="1"/>
</dbReference>
<evidence type="ECO:0000256" key="4">
    <source>
        <dbReference type="ARBA" id="ARBA00035204"/>
    </source>
</evidence>
<sequence length="67" mass="7610">MNNSEYVKSLRGKDAKALDEELAALRREQFNLRMQQAAGQATKPHLMRDARKKIAKVKTIARQVKAS</sequence>
<dbReference type="AlphaFoldDB" id="A0A6M2BVQ2"/>
<dbReference type="GO" id="GO:0022625">
    <property type="term" value="C:cytosolic large ribosomal subunit"/>
    <property type="evidence" value="ECO:0007669"/>
    <property type="project" value="TreeGrafter"/>
</dbReference>
<evidence type="ECO:0000256" key="5">
    <source>
        <dbReference type="HAMAP-Rule" id="MF_00374"/>
    </source>
</evidence>
<dbReference type="Proteomes" id="UP000472676">
    <property type="component" value="Unassembled WGS sequence"/>
</dbReference>
<evidence type="ECO:0000256" key="1">
    <source>
        <dbReference type="ARBA" id="ARBA00009254"/>
    </source>
</evidence>
<dbReference type="FunFam" id="1.10.287.310:FF:000001">
    <property type="entry name" value="50S ribosomal protein L29"/>
    <property type="match status" value="1"/>
</dbReference>